<dbReference type="SUPFAM" id="SSF53474">
    <property type="entry name" value="alpha/beta-Hydrolases"/>
    <property type="match status" value="1"/>
</dbReference>
<dbReference type="InterPro" id="IPR029058">
    <property type="entry name" value="AB_hydrolase_fold"/>
</dbReference>
<dbReference type="Gene3D" id="3.40.50.1820">
    <property type="entry name" value="alpha/beta hydrolase"/>
    <property type="match status" value="1"/>
</dbReference>
<comment type="caution">
    <text evidence="2">The sequence shown here is derived from an EMBL/GenBank/DDBJ whole genome shotgun (WGS) entry which is preliminary data.</text>
</comment>
<reference evidence="2 3" key="1">
    <citation type="submission" date="2015-10" db="EMBL/GenBank/DDBJ databases">
        <title>Draft genome sequence of Streptomyces longwoodensis DSM 41677, type strain for the species Streptomyces longwoodensis.</title>
        <authorList>
            <person name="Ruckert C."/>
            <person name="Winkler A."/>
            <person name="Kalinowski J."/>
            <person name="Kampfer P."/>
            <person name="Glaeser S."/>
        </authorList>
    </citation>
    <scope>NUCLEOTIDE SEQUENCE [LARGE SCALE GENOMIC DNA]</scope>
    <source>
        <strain evidence="2 3">DSM 41677</strain>
    </source>
</reference>
<keyword evidence="3" id="KW-1185">Reference proteome</keyword>
<dbReference type="Proteomes" id="UP000053271">
    <property type="component" value="Unassembled WGS sequence"/>
</dbReference>
<proteinExistence type="predicted"/>
<organism evidence="2 3">
    <name type="scientific">Streptomyces longwoodensis</name>
    <dbReference type="NCBI Taxonomy" id="68231"/>
    <lineage>
        <taxon>Bacteria</taxon>
        <taxon>Bacillati</taxon>
        <taxon>Actinomycetota</taxon>
        <taxon>Actinomycetes</taxon>
        <taxon>Kitasatosporales</taxon>
        <taxon>Streptomycetaceae</taxon>
        <taxon>Streptomyces</taxon>
    </lineage>
</organism>
<name>A0A117QKH0_9ACTN</name>
<accession>A0A117QKH0</accession>
<sequence>MLEVERDGVRITLTRREGSGRPLLIVPGVMADAAVWQPVVDALEVAGPVYVVNRRGRRPSGELGADYSVRTEIDDLDRVLEEIITAEGAPGGLDLFGWSFGGLVALEAAARRSAAVHSLTLYEPVVRPFGRHVLPALWEADRAGDLDRAVEIVNRDVSGFSEEYVAELRRSAVWDVLRRLAVPLARELTALDQHHADLRELGTLDVPVTLLLGGENEGVPPYGDAFAAFASALPRARVVTMPGQGHLAHAHDPESLARHIEQALPVRRDAEARLPQP</sequence>
<dbReference type="PANTHER" id="PTHR43798">
    <property type="entry name" value="MONOACYLGLYCEROL LIPASE"/>
    <property type="match status" value="1"/>
</dbReference>
<dbReference type="InterPro" id="IPR050266">
    <property type="entry name" value="AB_hydrolase_sf"/>
</dbReference>
<evidence type="ECO:0000313" key="3">
    <source>
        <dbReference type="Proteomes" id="UP000053271"/>
    </source>
</evidence>
<evidence type="ECO:0000259" key="1">
    <source>
        <dbReference type="Pfam" id="PF12697"/>
    </source>
</evidence>
<dbReference type="STRING" id="68231.AQJ30_34590"/>
<dbReference type="InterPro" id="IPR000073">
    <property type="entry name" value="AB_hydrolase_1"/>
</dbReference>
<dbReference type="Pfam" id="PF12697">
    <property type="entry name" value="Abhydrolase_6"/>
    <property type="match status" value="1"/>
</dbReference>
<evidence type="ECO:0000313" key="2">
    <source>
        <dbReference type="EMBL" id="KUN33326.1"/>
    </source>
</evidence>
<keyword evidence="2" id="KW-0378">Hydrolase</keyword>
<dbReference type="EMBL" id="LMWS01000057">
    <property type="protein sequence ID" value="KUN33326.1"/>
    <property type="molecule type" value="Genomic_DNA"/>
</dbReference>
<gene>
    <name evidence="2" type="ORF">AQJ30_34590</name>
</gene>
<dbReference type="GO" id="GO:0016787">
    <property type="term" value="F:hydrolase activity"/>
    <property type="evidence" value="ECO:0007669"/>
    <property type="project" value="UniProtKB-KW"/>
</dbReference>
<protein>
    <submittedName>
        <fullName evidence="2">Hydrolase</fullName>
    </submittedName>
</protein>
<feature type="domain" description="AB hydrolase-1" evidence="1">
    <location>
        <begin position="23"/>
        <end position="258"/>
    </location>
</feature>
<dbReference type="AlphaFoldDB" id="A0A117QKH0"/>